<gene>
    <name evidence="1" type="ORF">NCTC11429_04657</name>
</gene>
<organism evidence="1 2">
    <name type="scientific">Sphingobacterium thalpophilum</name>
    <dbReference type="NCBI Taxonomy" id="259"/>
    <lineage>
        <taxon>Bacteria</taxon>
        <taxon>Pseudomonadati</taxon>
        <taxon>Bacteroidota</taxon>
        <taxon>Sphingobacteriia</taxon>
        <taxon>Sphingobacteriales</taxon>
        <taxon>Sphingobacteriaceae</taxon>
        <taxon>Sphingobacterium</taxon>
    </lineage>
</organism>
<accession>A0A4V6KTY6</accession>
<dbReference type="AlphaFoldDB" id="A0A4V6KTY6"/>
<proteinExistence type="predicted"/>
<evidence type="ECO:0000313" key="2">
    <source>
        <dbReference type="Proteomes" id="UP000308196"/>
    </source>
</evidence>
<dbReference type="Proteomes" id="UP000308196">
    <property type="component" value="Chromosome"/>
</dbReference>
<sequence>MNIDKAIRVFSDFLNSSWIIVSQLLPNRDYTSNEDSINDWLQANWELLVERKILRVNEYLQVYGAGADYNGASSRIVDPEVLPNFKVVTKSRNGDKILDILNNEQVSLGDITFEKLVGFKNGFYTLEPEFKYVLLTDDNLGLERVVILEDVVFELEKL</sequence>
<dbReference type="EMBL" id="LR590484">
    <property type="protein sequence ID" value="VTR52758.1"/>
    <property type="molecule type" value="Genomic_DNA"/>
</dbReference>
<dbReference type="KEGG" id="stha:NCTC11429_04657"/>
<dbReference type="RefSeq" id="WP_028071686.1">
    <property type="nucleotide sequence ID" value="NZ_JBPFQZ010000001.1"/>
</dbReference>
<reference evidence="1 2" key="1">
    <citation type="submission" date="2019-05" db="EMBL/GenBank/DDBJ databases">
        <authorList>
            <consortium name="Pathogen Informatics"/>
        </authorList>
    </citation>
    <scope>NUCLEOTIDE SEQUENCE [LARGE SCALE GENOMIC DNA]</scope>
    <source>
        <strain evidence="1 2">NCTC11429</strain>
    </source>
</reference>
<protein>
    <submittedName>
        <fullName evidence="1">Uncharacterized protein</fullName>
    </submittedName>
</protein>
<evidence type="ECO:0000313" key="1">
    <source>
        <dbReference type="EMBL" id="VTR52758.1"/>
    </source>
</evidence>
<name>A0A4V6KTY6_9SPHI</name>
<dbReference type="GeneID" id="78465232"/>